<dbReference type="RefSeq" id="WP_379319066.1">
    <property type="nucleotide sequence ID" value="NZ_JBHTLM010000005.1"/>
</dbReference>
<protein>
    <submittedName>
        <fullName evidence="3">DUF2264 domain-containing protein</fullName>
    </submittedName>
</protein>
<dbReference type="Pfam" id="PF20938">
    <property type="entry name" value="DUF2264_C"/>
    <property type="match status" value="1"/>
</dbReference>
<dbReference type="Pfam" id="PF10022">
    <property type="entry name" value="DUF2264"/>
    <property type="match status" value="1"/>
</dbReference>
<feature type="domain" description="DUF2264" evidence="1">
    <location>
        <begin position="19"/>
        <end position="359"/>
    </location>
</feature>
<comment type="caution">
    <text evidence="3">The sequence shown here is derived from an EMBL/GenBank/DDBJ whole genome shotgun (WGS) entry which is preliminary data.</text>
</comment>
<dbReference type="PANTHER" id="PTHR35339:SF4">
    <property type="entry name" value="LINALOOL DEHYDRATASE_ISOMERASE DOMAIN-CONTAINING PROTEIN"/>
    <property type="match status" value="1"/>
</dbReference>
<evidence type="ECO:0000313" key="4">
    <source>
        <dbReference type="Proteomes" id="UP001597262"/>
    </source>
</evidence>
<dbReference type="PIRSF" id="PIRSF014753">
    <property type="entry name" value="UCP014753"/>
    <property type="match status" value="1"/>
</dbReference>
<dbReference type="InterPro" id="IPR049237">
    <property type="entry name" value="DUF2264_C"/>
</dbReference>
<dbReference type="InterPro" id="IPR049349">
    <property type="entry name" value="DUF2264_N"/>
</dbReference>
<dbReference type="PANTHER" id="PTHR35339">
    <property type="entry name" value="LINALOOL DEHYDRATASE_ISOMERASE DOMAIN-CONTAINING PROTEIN"/>
    <property type="match status" value="1"/>
</dbReference>
<organism evidence="3 4">
    <name type="scientific">Paenibacillus puldeungensis</name>
    <dbReference type="NCBI Taxonomy" id="696536"/>
    <lineage>
        <taxon>Bacteria</taxon>
        <taxon>Bacillati</taxon>
        <taxon>Bacillota</taxon>
        <taxon>Bacilli</taxon>
        <taxon>Bacillales</taxon>
        <taxon>Paenibacillaceae</taxon>
        <taxon>Paenibacillus</taxon>
    </lineage>
</organism>
<proteinExistence type="predicted"/>
<dbReference type="Proteomes" id="UP001597262">
    <property type="component" value="Unassembled WGS sequence"/>
</dbReference>
<evidence type="ECO:0000259" key="2">
    <source>
        <dbReference type="Pfam" id="PF20938"/>
    </source>
</evidence>
<sequence>MDAIATYGKNISNNPLKNRQDLQAAFLQLTEPLKEHYSKGRARLQLGAAGAGYSAQIAEMEGFSRVFWGMVPFLAGGGETSLWEMCLEGIRNGTNPEHEEYWGAVNDYDQRLVEMAVFGYALAWIPERIWQPLNAQEKHNLYAWLDQINHHPCHDCNWLFFHVLVNVGFRKVGLPYDQEQLERNLNRIDEFYLDDGWYSDGPGGHSDYYVPFALHYYGLLYAKLMEKEDPERADRFKERAAKFAMEFLQWFSPDGSALPYGRSLTYRFAQSAFWCALAYAEVQVLSPGIIKGLVLRNLRWWFGQPIFDSGGLLTVGYAYPNLVMAETYNSPGSPYWALKSFLPLTFPENHPFWQAEEEALPAIPGMTVQKAPHLVICRQEKTGHVAAFNSGHPTSNEHTHTSAKYEKFVYSTAFGFSVPRAEWGLGQGAFDSMLALSEGDNLYRVRRKNEETCIGTNIIYARWMPWMDVCVQTWIIVGLPWHLRIHLVTTERELDAAEGGFALGLGREQETVHILPEGGAAVINAFGASAVLGKYGYSQAELIYPNANTNVLHPRTAIPTLRAHLQTGRHLLIAAVYGETTCREDHSDKSAILENGLQDPFGAIDVTSGEIRIMMPAGEVKIIELDK</sequence>
<name>A0ABW3RWG0_9BACL</name>
<dbReference type="InterPro" id="IPR016624">
    <property type="entry name" value="UCP014753"/>
</dbReference>
<reference evidence="4" key="1">
    <citation type="journal article" date="2019" name="Int. J. Syst. Evol. Microbiol.">
        <title>The Global Catalogue of Microorganisms (GCM) 10K type strain sequencing project: providing services to taxonomists for standard genome sequencing and annotation.</title>
        <authorList>
            <consortium name="The Broad Institute Genomics Platform"/>
            <consortium name="The Broad Institute Genome Sequencing Center for Infectious Disease"/>
            <person name="Wu L."/>
            <person name="Ma J."/>
        </authorList>
    </citation>
    <scope>NUCLEOTIDE SEQUENCE [LARGE SCALE GENOMIC DNA]</scope>
    <source>
        <strain evidence="4">CCUG 59189</strain>
    </source>
</reference>
<evidence type="ECO:0000259" key="1">
    <source>
        <dbReference type="Pfam" id="PF10022"/>
    </source>
</evidence>
<feature type="domain" description="DUF2264" evidence="2">
    <location>
        <begin position="368"/>
        <end position="582"/>
    </location>
</feature>
<dbReference type="EMBL" id="JBHTLM010000005">
    <property type="protein sequence ID" value="MFD1176607.1"/>
    <property type="molecule type" value="Genomic_DNA"/>
</dbReference>
<accession>A0ABW3RWG0</accession>
<keyword evidence="4" id="KW-1185">Reference proteome</keyword>
<evidence type="ECO:0000313" key="3">
    <source>
        <dbReference type="EMBL" id="MFD1176607.1"/>
    </source>
</evidence>
<gene>
    <name evidence="3" type="ORF">ACFQ3W_09880</name>
</gene>